<keyword evidence="1" id="KW-0472">Membrane</keyword>
<keyword evidence="3" id="KW-1185">Reference proteome</keyword>
<keyword evidence="1" id="KW-0812">Transmembrane</keyword>
<sequence length="50" mass="6101">MRNSHFREKSKSLILVGQRVWVFQSWWVVCTFGTFGKFYVLIHLLFFVVY</sequence>
<keyword evidence="1" id="KW-1133">Transmembrane helix</keyword>
<feature type="transmembrane region" description="Helical" evidence="1">
    <location>
        <begin position="21"/>
        <end position="49"/>
    </location>
</feature>
<evidence type="ECO:0000313" key="3">
    <source>
        <dbReference type="Proteomes" id="UP001189429"/>
    </source>
</evidence>
<dbReference type="Proteomes" id="UP001189429">
    <property type="component" value="Unassembled WGS sequence"/>
</dbReference>
<reference evidence="2" key="1">
    <citation type="submission" date="2023-10" db="EMBL/GenBank/DDBJ databases">
        <authorList>
            <person name="Chen Y."/>
            <person name="Shah S."/>
            <person name="Dougan E. K."/>
            <person name="Thang M."/>
            <person name="Chan C."/>
        </authorList>
    </citation>
    <scope>NUCLEOTIDE SEQUENCE [LARGE SCALE GENOMIC DNA]</scope>
</reference>
<gene>
    <name evidence="2" type="ORF">PCOR1329_LOCUS35440</name>
</gene>
<evidence type="ECO:0000256" key="1">
    <source>
        <dbReference type="SAM" id="Phobius"/>
    </source>
</evidence>
<proteinExistence type="predicted"/>
<evidence type="ECO:0000313" key="2">
    <source>
        <dbReference type="EMBL" id="CAK0839854.1"/>
    </source>
</evidence>
<feature type="non-terminal residue" evidence="2">
    <location>
        <position position="50"/>
    </location>
</feature>
<accession>A0ABN9T4A5</accession>
<organism evidence="2 3">
    <name type="scientific">Prorocentrum cordatum</name>
    <dbReference type="NCBI Taxonomy" id="2364126"/>
    <lineage>
        <taxon>Eukaryota</taxon>
        <taxon>Sar</taxon>
        <taxon>Alveolata</taxon>
        <taxon>Dinophyceae</taxon>
        <taxon>Prorocentrales</taxon>
        <taxon>Prorocentraceae</taxon>
        <taxon>Prorocentrum</taxon>
    </lineage>
</organism>
<protein>
    <submittedName>
        <fullName evidence="2">Uncharacterized protein</fullName>
    </submittedName>
</protein>
<name>A0ABN9T4A5_9DINO</name>
<dbReference type="EMBL" id="CAUYUJ010014330">
    <property type="protein sequence ID" value="CAK0839854.1"/>
    <property type="molecule type" value="Genomic_DNA"/>
</dbReference>
<comment type="caution">
    <text evidence="2">The sequence shown here is derived from an EMBL/GenBank/DDBJ whole genome shotgun (WGS) entry which is preliminary data.</text>
</comment>